<reference evidence="1" key="1">
    <citation type="submission" date="2022-09" db="EMBL/GenBank/DDBJ databases">
        <title>Intensive care unit water sources are persistently colonized with multi-drug resistant bacteria and are the site of extensive horizontal gene transfer of antibiotic resistance genes.</title>
        <authorList>
            <person name="Diorio-Toth L."/>
        </authorList>
    </citation>
    <scope>NUCLEOTIDE SEQUENCE</scope>
    <source>
        <strain evidence="1">GD04153</strain>
    </source>
</reference>
<name>A0AA42GYJ0_9HYPH</name>
<gene>
    <name evidence="1" type="ORF">N7376_04700</name>
</gene>
<dbReference type="EMBL" id="JAODYY010000001">
    <property type="protein sequence ID" value="MDH0123282.1"/>
    <property type="molecule type" value="Genomic_DNA"/>
</dbReference>
<protein>
    <submittedName>
        <fullName evidence="1">Uncharacterized protein</fullName>
    </submittedName>
</protein>
<proteinExistence type="predicted"/>
<dbReference type="AlphaFoldDB" id="A0AA42GYJ0"/>
<evidence type="ECO:0000313" key="2">
    <source>
        <dbReference type="Proteomes" id="UP001158087"/>
    </source>
</evidence>
<comment type="caution">
    <text evidence="1">The sequence shown here is derived from an EMBL/GenBank/DDBJ whole genome shotgun (WGS) entry which is preliminary data.</text>
</comment>
<accession>A0AA42GYJ0</accession>
<sequence>MPRPENLSAEGQAKAKRQAKYRAKLQQLGEPEADRVDTALAQACVAFIALVNEEKLQSQKPALKALVSGALDLLIDAGYEREASVKVLRRRMSTDVRPEIRGFMCDGNFYRRLKSVKNR</sequence>
<organism evidence="1 2">
    <name type="scientific">Brucella intermedia GD04153</name>
    <dbReference type="NCBI Taxonomy" id="2975438"/>
    <lineage>
        <taxon>Bacteria</taxon>
        <taxon>Pseudomonadati</taxon>
        <taxon>Pseudomonadota</taxon>
        <taxon>Alphaproteobacteria</taxon>
        <taxon>Hyphomicrobiales</taxon>
        <taxon>Brucellaceae</taxon>
        <taxon>Brucella/Ochrobactrum group</taxon>
        <taxon>Brucella</taxon>
    </lineage>
</organism>
<dbReference type="Proteomes" id="UP001158087">
    <property type="component" value="Unassembled WGS sequence"/>
</dbReference>
<evidence type="ECO:0000313" key="1">
    <source>
        <dbReference type="EMBL" id="MDH0123282.1"/>
    </source>
</evidence>